<sequence>MRVSNRLSGFFRQISRVRPAAFLVLFLCVAGIVYLSWHASAESDPKARAIAQECVGEQKPTDCVKQKILAMVVADGDAGEAFRILRELNTKEPWMGDECADLATNVGRDLYKQRPDYHFLRLGPDTVNCNYAFLQQYVREMLSATKDTGMAKEYCASVEKSLKSVASGVTAECYRAVGQTLPFIDSDSMGNPRRMIAFAIRNCESMTSVPDERHTCVAGAFNYLDVRQSFGEYGLTIDKKDPAGICREQPPEYRGECYGSYKRVILASVAPSPDFGAEMATIQSLYPNLDKETLLVLAHTLGYDAATHRSGPPDYDALSHSCATVDTALYGQCVQGLALGFAKNGTPGEQYLEIRKLCDAAAPDLKKAGVKCLGVGEISYLKTLYSPAKFAETCALLQIEDDPLCE</sequence>
<gene>
    <name evidence="1" type="ORF">A3D71_03055</name>
</gene>
<dbReference type="STRING" id="1798497.A3D71_03055"/>
<protein>
    <submittedName>
        <fullName evidence="1">Uncharacterized protein</fullName>
    </submittedName>
</protein>
<proteinExistence type="predicted"/>
<evidence type="ECO:0000313" key="2">
    <source>
        <dbReference type="Proteomes" id="UP000177652"/>
    </source>
</evidence>
<dbReference type="Proteomes" id="UP000177652">
    <property type="component" value="Unassembled WGS sequence"/>
</dbReference>
<comment type="caution">
    <text evidence="1">The sequence shown here is derived from an EMBL/GenBank/DDBJ whole genome shotgun (WGS) entry which is preliminary data.</text>
</comment>
<reference evidence="1 2" key="1">
    <citation type="journal article" date="2016" name="Nat. Commun.">
        <title>Thousands of microbial genomes shed light on interconnected biogeochemical processes in an aquifer system.</title>
        <authorList>
            <person name="Anantharaman K."/>
            <person name="Brown C.T."/>
            <person name="Hug L.A."/>
            <person name="Sharon I."/>
            <person name="Castelle C.J."/>
            <person name="Probst A.J."/>
            <person name="Thomas B.C."/>
            <person name="Singh A."/>
            <person name="Wilkins M.J."/>
            <person name="Karaoz U."/>
            <person name="Brodie E.L."/>
            <person name="Williams K.H."/>
            <person name="Hubbard S.S."/>
            <person name="Banfield J.F."/>
        </authorList>
    </citation>
    <scope>NUCLEOTIDE SEQUENCE [LARGE SCALE GENOMIC DNA]</scope>
</reference>
<evidence type="ECO:0000313" key="1">
    <source>
        <dbReference type="EMBL" id="OGG66229.1"/>
    </source>
</evidence>
<dbReference type="EMBL" id="MFLK01000017">
    <property type="protein sequence ID" value="OGG66229.1"/>
    <property type="molecule type" value="Genomic_DNA"/>
</dbReference>
<organism evidence="1 2">
    <name type="scientific">Candidatus Kaiserbacteria bacterium RIFCSPHIGHO2_02_FULL_55_20</name>
    <dbReference type="NCBI Taxonomy" id="1798497"/>
    <lineage>
        <taxon>Bacteria</taxon>
        <taxon>Candidatus Kaiseribacteriota</taxon>
    </lineage>
</organism>
<accession>A0A1F6DXS1</accession>
<name>A0A1F6DXS1_9BACT</name>
<dbReference type="AlphaFoldDB" id="A0A1F6DXS1"/>